<keyword evidence="1" id="KW-0808">Transferase</keyword>
<evidence type="ECO:0000313" key="3">
    <source>
        <dbReference type="Proteomes" id="UP000556611"/>
    </source>
</evidence>
<dbReference type="GO" id="GO:0003872">
    <property type="term" value="F:6-phosphofructokinase activity"/>
    <property type="evidence" value="ECO:0007669"/>
    <property type="project" value="UniProtKB-EC"/>
</dbReference>
<name>A0ABX1L967_9ACTN</name>
<reference evidence="1 3" key="1">
    <citation type="submission" date="2020-04" db="EMBL/GenBank/DDBJ databases">
        <title>MicrobeNet Type strains.</title>
        <authorList>
            <person name="Nicholson A.C."/>
        </authorList>
    </citation>
    <scope>NUCLEOTIDE SEQUENCE [LARGE SCALE GENOMIC DNA]</scope>
    <source>
        <strain evidence="1 3">ATCC BAA-330</strain>
    </source>
</reference>
<dbReference type="SUPFAM" id="SSF53784">
    <property type="entry name" value="Phosphofructokinase"/>
    <property type="match status" value="1"/>
</dbReference>
<dbReference type="EC" id="2.7.1.11" evidence="1"/>
<proteinExistence type="predicted"/>
<comment type="caution">
    <text evidence="1">The sequence shown here is derived from an EMBL/GenBank/DDBJ whole genome shotgun (WGS) entry which is preliminary data.</text>
</comment>
<sequence length="54" mass="5723">RFGVNAADAAHAGAVGQMVALHGTQITLVPLADAVKQLKRVPRERYDDAATFFG</sequence>
<keyword evidence="3" id="KW-1185">Reference proteome</keyword>
<protein>
    <submittedName>
        <fullName evidence="1">6-phosphofructokinase</fullName>
        <ecNumber evidence="1">2.7.1.11</ecNumber>
    </submittedName>
</protein>
<accession>A0ABX1L967</accession>
<dbReference type="EMBL" id="JABARZ010000003">
    <property type="protein sequence ID" value="NMD54746.1"/>
    <property type="molecule type" value="Genomic_DNA"/>
</dbReference>
<dbReference type="Proteomes" id="UP000556611">
    <property type="component" value="Unassembled WGS sequence"/>
</dbReference>
<dbReference type="EMBL" id="JABARZ010000019">
    <property type="protein sequence ID" value="NMD57589.1"/>
    <property type="molecule type" value="Genomic_DNA"/>
</dbReference>
<evidence type="ECO:0000313" key="1">
    <source>
        <dbReference type="EMBL" id="NMD54746.1"/>
    </source>
</evidence>
<gene>
    <name evidence="1" type="ORF">HHU10_03805</name>
    <name evidence="2" type="ORF">HHU10_18395</name>
</gene>
<evidence type="ECO:0000313" key="2">
    <source>
        <dbReference type="EMBL" id="NMD57589.1"/>
    </source>
</evidence>
<organism evidence="1 3">
    <name type="scientific">Tsukamurella columbiensis</name>
    <dbReference type="NCBI Taxonomy" id="128509"/>
    <lineage>
        <taxon>Bacteria</taxon>
        <taxon>Bacillati</taxon>
        <taxon>Actinomycetota</taxon>
        <taxon>Actinomycetes</taxon>
        <taxon>Mycobacteriales</taxon>
        <taxon>Tsukamurellaceae</taxon>
        <taxon>Tsukamurella</taxon>
    </lineage>
</organism>
<feature type="non-terminal residue" evidence="1">
    <location>
        <position position="1"/>
    </location>
</feature>
<dbReference type="InterPro" id="IPR035966">
    <property type="entry name" value="PKF_sf"/>
</dbReference>